<dbReference type="InterPro" id="IPR011766">
    <property type="entry name" value="TPP_enzyme_TPP-bd"/>
</dbReference>
<dbReference type="Pfam" id="PF02775">
    <property type="entry name" value="TPP_enzyme_C"/>
    <property type="match status" value="1"/>
</dbReference>
<evidence type="ECO:0000256" key="1">
    <source>
        <dbReference type="ARBA" id="ARBA00001964"/>
    </source>
</evidence>
<dbReference type="EMBL" id="BDGJ01000111">
    <property type="protein sequence ID" value="GAW92974.1"/>
    <property type="molecule type" value="Genomic_DNA"/>
</dbReference>
<dbReference type="CDD" id="cd00568">
    <property type="entry name" value="TPP_enzymes"/>
    <property type="match status" value="1"/>
</dbReference>
<evidence type="ECO:0000256" key="4">
    <source>
        <dbReference type="RuleBase" id="RU362132"/>
    </source>
</evidence>
<dbReference type="GO" id="GO:0050660">
    <property type="term" value="F:flavin adenine dinucleotide binding"/>
    <property type="evidence" value="ECO:0007669"/>
    <property type="project" value="TreeGrafter"/>
</dbReference>
<dbReference type="CDD" id="cd07035">
    <property type="entry name" value="TPP_PYR_POX_like"/>
    <property type="match status" value="1"/>
</dbReference>
<dbReference type="Pfam" id="PF02776">
    <property type="entry name" value="TPP_enzyme_N"/>
    <property type="match status" value="1"/>
</dbReference>
<dbReference type="PANTHER" id="PTHR18968:SF166">
    <property type="entry name" value="2-HYDROXYACYL-COA LYASE 2"/>
    <property type="match status" value="1"/>
</dbReference>
<dbReference type="Proteomes" id="UP000197032">
    <property type="component" value="Unassembled WGS sequence"/>
</dbReference>
<name>A0A1Z5HTX2_9FIRM</name>
<keyword evidence="9" id="KW-1185">Reference proteome</keyword>
<evidence type="ECO:0000259" key="5">
    <source>
        <dbReference type="Pfam" id="PF00205"/>
    </source>
</evidence>
<dbReference type="InterPro" id="IPR029035">
    <property type="entry name" value="DHS-like_NAD/FAD-binding_dom"/>
</dbReference>
<evidence type="ECO:0000259" key="7">
    <source>
        <dbReference type="Pfam" id="PF02776"/>
    </source>
</evidence>
<dbReference type="InterPro" id="IPR012000">
    <property type="entry name" value="Thiamin_PyroP_enz_cen_dom"/>
</dbReference>
<dbReference type="GO" id="GO:0009099">
    <property type="term" value="P:L-valine biosynthetic process"/>
    <property type="evidence" value="ECO:0007669"/>
    <property type="project" value="TreeGrafter"/>
</dbReference>
<evidence type="ECO:0000259" key="6">
    <source>
        <dbReference type="Pfam" id="PF02775"/>
    </source>
</evidence>
<dbReference type="InterPro" id="IPR029061">
    <property type="entry name" value="THDP-binding"/>
</dbReference>
<dbReference type="AlphaFoldDB" id="A0A1Z5HTX2"/>
<dbReference type="PANTHER" id="PTHR18968">
    <property type="entry name" value="THIAMINE PYROPHOSPHATE ENZYMES"/>
    <property type="match status" value="1"/>
</dbReference>
<dbReference type="GO" id="GO:0005948">
    <property type="term" value="C:acetolactate synthase complex"/>
    <property type="evidence" value="ECO:0007669"/>
    <property type="project" value="TreeGrafter"/>
</dbReference>
<keyword evidence="3 4" id="KW-0786">Thiamine pyrophosphate</keyword>
<organism evidence="8 9">
    <name type="scientific">Calderihabitans maritimus</name>
    <dbReference type="NCBI Taxonomy" id="1246530"/>
    <lineage>
        <taxon>Bacteria</taxon>
        <taxon>Bacillati</taxon>
        <taxon>Bacillota</taxon>
        <taxon>Clostridia</taxon>
        <taxon>Neomoorellales</taxon>
        <taxon>Calderihabitantaceae</taxon>
        <taxon>Calderihabitans</taxon>
    </lineage>
</organism>
<reference evidence="9" key="1">
    <citation type="journal article" date="2017" name="Appl. Environ. Microbiol.">
        <title>Genomic Analysis of Calderihabitans maritimus KKC1, a Thermophilic, Hydrogenogenic, Carboxydotrophic Bacterium Isolated from Marine Sediment.</title>
        <authorList>
            <person name="Omae K."/>
            <person name="Yoneda Y."/>
            <person name="Fukuyama Y."/>
            <person name="Yoshida T."/>
            <person name="Sako Y."/>
        </authorList>
    </citation>
    <scope>NUCLEOTIDE SEQUENCE [LARGE SCALE GENOMIC DNA]</scope>
    <source>
        <strain evidence="9">KKC1</strain>
    </source>
</reference>
<feature type="domain" description="Thiamine pyrophosphate enzyme TPP-binding" evidence="6">
    <location>
        <begin position="445"/>
        <end position="607"/>
    </location>
</feature>
<dbReference type="GO" id="GO:0030976">
    <property type="term" value="F:thiamine pyrophosphate binding"/>
    <property type="evidence" value="ECO:0007669"/>
    <property type="project" value="InterPro"/>
</dbReference>
<feature type="domain" description="Thiamine pyrophosphate enzyme N-terminal TPP-binding" evidence="7">
    <location>
        <begin position="29"/>
        <end position="133"/>
    </location>
</feature>
<dbReference type="SUPFAM" id="SSF52467">
    <property type="entry name" value="DHS-like NAD/FAD-binding domain"/>
    <property type="match status" value="1"/>
</dbReference>
<gene>
    <name evidence="8" type="ORF">KKC1_21190</name>
</gene>
<dbReference type="OrthoDB" id="4494979at2"/>
<dbReference type="GO" id="GO:0003984">
    <property type="term" value="F:acetolactate synthase activity"/>
    <property type="evidence" value="ECO:0007669"/>
    <property type="project" value="TreeGrafter"/>
</dbReference>
<comment type="cofactor">
    <cofactor evidence="1">
        <name>thiamine diphosphate</name>
        <dbReference type="ChEBI" id="CHEBI:58937"/>
    </cofactor>
</comment>
<protein>
    <submittedName>
        <fullName evidence="8">Acetolactate synthase, large subunit, biosynthetic type</fullName>
    </submittedName>
</protein>
<dbReference type="Gene3D" id="3.40.50.970">
    <property type="match status" value="2"/>
</dbReference>
<evidence type="ECO:0000256" key="2">
    <source>
        <dbReference type="ARBA" id="ARBA00007812"/>
    </source>
</evidence>
<dbReference type="RefSeq" id="WP_088554214.1">
    <property type="nucleotide sequence ID" value="NZ_BDGJ01000111.1"/>
</dbReference>
<comment type="similarity">
    <text evidence="2 4">Belongs to the TPP enzyme family.</text>
</comment>
<sequence>MVRLGIEFDEEAQKKLDIPLGQRELYPSVGKYIAEILREQGVNIAFGVPGGHIWHFIDAISRIGIKTITFAHEQNAVYAGEAYSQVTQKPAVCYGTVGPGTGNSFSAMQQAWLSNTPIIYLAGGIEVEHDGLFNTIQESYAHRFFEHVTKWSPRVIYPWQVKQFLTRGFKIAQAAPRAPVAFELGIDLLFSKDDEMRQHYWGGFFQKHSDYVEKWRGEDTPKPLTSAANPEAVAKAAKAIVEAKRPFLIIGDQAAWDQAGPEMEEFVNLMKIPFTTRRLGRAVISEKHKNYHRGFPPFRKDIDLMISAGLKVGFFDGYGRGWPQTIQISNCQEQVWTYIKTLEVLLGNLKAVFKQLNDYIKANNLQAQLSPERDEWLRKCQESHAQAVSKRRDKAYKYGPDHPRYREKDILHYGYMSQIIREVNDELYGSKTRVMIDGYTMSDFVMPYLEFTRPASCITANDQAGVGHGVGQAIGAAFGDMEKGELLPILALMGDSGMMNAGWDVEVAVRHKLPIVYLVTNNGGWMPGMKYIWYGPNWDVLGDQDVYGNIWQGHKQMGEERPIDIQFEKFAESIGAYGMVCNRSEKFREDLKKAYSIAEKGQPVVMNCIMDQHLVNRATMGPAYCLMYAHIPYHELPYRGKAARKRFLSQWFEGLKNEPDMAFPDSWEPLTEEEFGYEPKEEFFK</sequence>
<evidence type="ECO:0000313" key="8">
    <source>
        <dbReference type="EMBL" id="GAW92974.1"/>
    </source>
</evidence>
<dbReference type="SUPFAM" id="SSF52518">
    <property type="entry name" value="Thiamin diphosphate-binding fold (THDP-binding)"/>
    <property type="match status" value="2"/>
</dbReference>
<dbReference type="InterPro" id="IPR012001">
    <property type="entry name" value="Thiamin_PyroP_enz_TPP-bd_dom"/>
</dbReference>
<dbReference type="Pfam" id="PF00205">
    <property type="entry name" value="TPP_enzyme_M"/>
    <property type="match status" value="1"/>
</dbReference>
<dbReference type="GO" id="GO:0000287">
    <property type="term" value="F:magnesium ion binding"/>
    <property type="evidence" value="ECO:0007669"/>
    <property type="project" value="InterPro"/>
</dbReference>
<evidence type="ECO:0000256" key="3">
    <source>
        <dbReference type="ARBA" id="ARBA00023052"/>
    </source>
</evidence>
<proteinExistence type="inferred from homology"/>
<accession>A0A1Z5HTX2</accession>
<evidence type="ECO:0000313" key="9">
    <source>
        <dbReference type="Proteomes" id="UP000197032"/>
    </source>
</evidence>
<comment type="caution">
    <text evidence="8">The sequence shown here is derived from an EMBL/GenBank/DDBJ whole genome shotgun (WGS) entry which is preliminary data.</text>
</comment>
<dbReference type="Gene3D" id="3.40.50.1220">
    <property type="entry name" value="TPP-binding domain"/>
    <property type="match status" value="1"/>
</dbReference>
<dbReference type="GO" id="GO:0009097">
    <property type="term" value="P:isoleucine biosynthetic process"/>
    <property type="evidence" value="ECO:0007669"/>
    <property type="project" value="TreeGrafter"/>
</dbReference>
<feature type="domain" description="Thiamine pyrophosphate enzyme central" evidence="5">
    <location>
        <begin position="233"/>
        <end position="356"/>
    </location>
</feature>
<dbReference type="InterPro" id="IPR045229">
    <property type="entry name" value="TPP_enz"/>
</dbReference>